<dbReference type="InterPro" id="IPR036291">
    <property type="entry name" value="NAD(P)-bd_dom_sf"/>
</dbReference>
<dbReference type="SUPFAM" id="SSF51735">
    <property type="entry name" value="NAD(P)-binding Rossmann-fold domains"/>
    <property type="match status" value="1"/>
</dbReference>
<organism evidence="2 3">
    <name type="scientific">Cladobotryum mycophilum</name>
    <dbReference type="NCBI Taxonomy" id="491253"/>
    <lineage>
        <taxon>Eukaryota</taxon>
        <taxon>Fungi</taxon>
        <taxon>Dikarya</taxon>
        <taxon>Ascomycota</taxon>
        <taxon>Pezizomycotina</taxon>
        <taxon>Sordariomycetes</taxon>
        <taxon>Hypocreomycetidae</taxon>
        <taxon>Hypocreales</taxon>
        <taxon>Hypocreaceae</taxon>
        <taxon>Cladobotryum</taxon>
    </lineage>
</organism>
<keyword evidence="3" id="KW-1185">Reference proteome</keyword>
<dbReference type="Gene3D" id="3.90.25.10">
    <property type="entry name" value="UDP-galactose 4-epimerase, domain 1"/>
    <property type="match status" value="1"/>
</dbReference>
<comment type="caution">
    <text evidence="2">The sequence shown here is derived from an EMBL/GenBank/DDBJ whole genome shotgun (WGS) entry which is preliminary data.</text>
</comment>
<evidence type="ECO:0000259" key="1">
    <source>
        <dbReference type="Pfam" id="PF05368"/>
    </source>
</evidence>
<dbReference type="Pfam" id="PF05368">
    <property type="entry name" value="NmrA"/>
    <property type="match status" value="1"/>
</dbReference>
<dbReference type="Gene3D" id="3.40.50.720">
    <property type="entry name" value="NAD(P)-binding Rossmann-like Domain"/>
    <property type="match status" value="1"/>
</dbReference>
<dbReference type="PANTHER" id="PTHR47129">
    <property type="entry name" value="QUINONE OXIDOREDUCTASE 2"/>
    <property type="match status" value="1"/>
</dbReference>
<dbReference type="Proteomes" id="UP001338125">
    <property type="component" value="Unassembled WGS sequence"/>
</dbReference>
<evidence type="ECO:0000313" key="2">
    <source>
        <dbReference type="EMBL" id="KAK5996198.1"/>
    </source>
</evidence>
<protein>
    <submittedName>
        <fullName evidence="2">Quinone oxidoreductase 2-like protein</fullName>
    </submittedName>
</protein>
<accession>A0ABR0SVP2</accession>
<dbReference type="PANTHER" id="PTHR47129:SF1">
    <property type="entry name" value="NMRA-LIKE DOMAIN-CONTAINING PROTEIN"/>
    <property type="match status" value="1"/>
</dbReference>
<evidence type="ECO:0000313" key="3">
    <source>
        <dbReference type="Proteomes" id="UP001338125"/>
    </source>
</evidence>
<sequence length="315" mass="34288">MIVLTGSTGGIGRSVLTTLLSEKLVPISQLRISAYNTAAIPAAIRDAGIEIRQGNLYEPSTLVESYAGAEVLFLVSFPSMGEERFTLHRNAIDAAKAAGVRHIIYTSLSFCGGATKSTSVAQVAQAHLRTEAYLKEAGVTYTCVRMASYAHLWNNFAGFLDLNAAPDAVLEAVLPNDGLEHWANRSELGEATARIIANWQNYINKTIDLTGPELLSGADIVNKYTKYTGRKVNFRVLPVDEAIAWHIKNGSVPPEQNSFLDNWASWHTAISLGEKAFIDPDLEQLLGRKPKTIDDQAEEIFAPSNVVDTKDLVGI</sequence>
<name>A0ABR0SVP2_9HYPO</name>
<feature type="domain" description="NmrA-like" evidence="1">
    <location>
        <begin position="2"/>
        <end position="241"/>
    </location>
</feature>
<gene>
    <name evidence="2" type="ORF">PT974_04627</name>
</gene>
<proteinExistence type="predicted"/>
<dbReference type="InterPro" id="IPR008030">
    <property type="entry name" value="NmrA-like"/>
</dbReference>
<dbReference type="InterPro" id="IPR052718">
    <property type="entry name" value="NmrA-type_oxidoreductase"/>
</dbReference>
<dbReference type="EMBL" id="JAVFKD010000004">
    <property type="protein sequence ID" value="KAK5996198.1"/>
    <property type="molecule type" value="Genomic_DNA"/>
</dbReference>
<reference evidence="2 3" key="1">
    <citation type="submission" date="2024-01" db="EMBL/GenBank/DDBJ databases">
        <title>Complete genome of Cladobotryum mycophilum ATHUM6906.</title>
        <authorList>
            <person name="Christinaki A.C."/>
            <person name="Myridakis A.I."/>
            <person name="Kouvelis V.N."/>
        </authorList>
    </citation>
    <scope>NUCLEOTIDE SEQUENCE [LARGE SCALE GENOMIC DNA]</scope>
    <source>
        <strain evidence="2 3">ATHUM6906</strain>
    </source>
</reference>